<dbReference type="EMBL" id="UINC01076013">
    <property type="protein sequence ID" value="SVC14768.1"/>
    <property type="molecule type" value="Genomic_DNA"/>
</dbReference>
<proteinExistence type="predicted"/>
<name>A0A382JSD6_9ZZZZ</name>
<protein>
    <submittedName>
        <fullName evidence="1">Uncharacterized protein</fullName>
    </submittedName>
</protein>
<dbReference type="AlphaFoldDB" id="A0A382JSD6"/>
<organism evidence="1">
    <name type="scientific">marine metagenome</name>
    <dbReference type="NCBI Taxonomy" id="408172"/>
    <lineage>
        <taxon>unclassified sequences</taxon>
        <taxon>metagenomes</taxon>
        <taxon>ecological metagenomes</taxon>
    </lineage>
</organism>
<sequence length="24" mass="2643">MNKLLKTLLVLITSFFFANSISAA</sequence>
<accession>A0A382JSD6</accession>
<evidence type="ECO:0000313" key="1">
    <source>
        <dbReference type="EMBL" id="SVC14768.1"/>
    </source>
</evidence>
<gene>
    <name evidence="1" type="ORF">METZ01_LOCUS267622</name>
</gene>
<feature type="non-terminal residue" evidence="1">
    <location>
        <position position="24"/>
    </location>
</feature>
<reference evidence="1" key="1">
    <citation type="submission" date="2018-05" db="EMBL/GenBank/DDBJ databases">
        <authorList>
            <person name="Lanie J.A."/>
            <person name="Ng W.-L."/>
            <person name="Kazmierczak K.M."/>
            <person name="Andrzejewski T.M."/>
            <person name="Davidsen T.M."/>
            <person name="Wayne K.J."/>
            <person name="Tettelin H."/>
            <person name="Glass J.I."/>
            <person name="Rusch D."/>
            <person name="Podicherti R."/>
            <person name="Tsui H.-C.T."/>
            <person name="Winkler M.E."/>
        </authorList>
    </citation>
    <scope>NUCLEOTIDE SEQUENCE</scope>
</reference>